<reference evidence="1" key="1">
    <citation type="submission" date="2021-05" db="EMBL/GenBank/DDBJ databases">
        <authorList>
            <person name="Alioto T."/>
            <person name="Alioto T."/>
            <person name="Gomez Garrido J."/>
        </authorList>
    </citation>
    <scope>NUCLEOTIDE SEQUENCE</scope>
</reference>
<protein>
    <submittedName>
        <fullName evidence="1">(northern house mosquito) hypothetical protein</fullName>
    </submittedName>
</protein>
<dbReference type="EMBL" id="HBUE01203820">
    <property type="protein sequence ID" value="CAG6531043.1"/>
    <property type="molecule type" value="Transcribed_RNA"/>
</dbReference>
<accession>A0A8D8HAC0</accession>
<name>A0A8D8HAC0_CULPI</name>
<organism evidence="1">
    <name type="scientific">Culex pipiens</name>
    <name type="common">House mosquito</name>
    <dbReference type="NCBI Taxonomy" id="7175"/>
    <lineage>
        <taxon>Eukaryota</taxon>
        <taxon>Metazoa</taxon>
        <taxon>Ecdysozoa</taxon>
        <taxon>Arthropoda</taxon>
        <taxon>Hexapoda</taxon>
        <taxon>Insecta</taxon>
        <taxon>Pterygota</taxon>
        <taxon>Neoptera</taxon>
        <taxon>Endopterygota</taxon>
        <taxon>Diptera</taxon>
        <taxon>Nematocera</taxon>
        <taxon>Culicoidea</taxon>
        <taxon>Culicidae</taxon>
        <taxon>Culicinae</taxon>
        <taxon>Culicini</taxon>
        <taxon>Culex</taxon>
        <taxon>Culex</taxon>
    </lineage>
</organism>
<proteinExistence type="predicted"/>
<sequence>MESSHQIRRILETAQFRSPRNMTLETSQILNSCLHQQNLRQSWYRTNDCKRPTTLKWLDNERHPHLLRQSLKDVEPQERLSWWPLREVNKLLSFLLLLTSPSGGATLPSRGRSTSKNA</sequence>
<evidence type="ECO:0000313" key="1">
    <source>
        <dbReference type="EMBL" id="CAG6531043.1"/>
    </source>
</evidence>
<dbReference type="EMBL" id="HBUE01310045">
    <property type="protein sequence ID" value="CAG6582885.1"/>
    <property type="molecule type" value="Transcribed_RNA"/>
</dbReference>
<dbReference type="AlphaFoldDB" id="A0A8D8HAC0"/>